<evidence type="ECO:0000256" key="1">
    <source>
        <dbReference type="ARBA" id="ARBA00007613"/>
    </source>
</evidence>
<protein>
    <submittedName>
        <fullName evidence="3">Putative efflux pump outer membrane protein TtgC</fullName>
    </submittedName>
</protein>
<keyword evidence="2" id="KW-0732">Signal</keyword>
<proteinExistence type="inferred from homology"/>
<dbReference type="OrthoDB" id="9783100at2"/>
<dbReference type="RefSeq" id="WP_130364458.1">
    <property type="nucleotide sequence ID" value="NZ_AP014946.1"/>
</dbReference>
<dbReference type="PANTHER" id="PTHR30203">
    <property type="entry name" value="OUTER MEMBRANE CATION EFFLUX PROTEIN"/>
    <property type="match status" value="1"/>
</dbReference>
<comment type="subcellular location">
    <subcellularLocation>
        <location evidence="2">Cell membrane</location>
        <topology evidence="2">Lipid-anchor</topology>
    </subcellularLocation>
</comment>
<dbReference type="AlphaFoldDB" id="A0A0S3PVT7"/>
<dbReference type="Gene3D" id="2.20.200.10">
    <property type="entry name" value="Outer membrane efflux proteins (OEP)"/>
    <property type="match status" value="1"/>
</dbReference>
<dbReference type="Proteomes" id="UP000236884">
    <property type="component" value="Chromosome"/>
</dbReference>
<sequence length="492" mass="52332">MGRAWTARAGGLLVSVSLLGACTLGPDFKQPDAPETARYLPPSAGAERVGGQRLARGAEVPSRWWERFGSGELTSLIDEGIAHNSDLHAAEAAVRIAEANARVVAASLFPVVTGSFAPTRQRDPVSTLQSNAASGAAVYSVNTAQLSVSFVPDVFGGTRRNIESAQAQVEVADFQREAVYQTLAANIALAAIQEASLRGQVMVTQRLITLQTQLLGLLRKQSDAGQIALPDVLAQETALAQTKLLLPPLQRQLDQQRNLLATLTGKMPSGYDGRGFILSHFRLPRDLPLSLPAELVRQRPDVRAAEATLHSANAQIGVAIVNRLPQLTLTANAGSSAATVAKLFTAGTGFWFLGANAAQVLFDAGQLKAKQTVAEETFMQAAAQYRSTVIQGVRNVADTLAALKSDADAVNASIAAERAASRNIELLRQQVDRGQISLPSLITAQQAYLQTSLARVQAEAARLADTVALFQALGGGWWNRPIAVVVEERVTR</sequence>
<feature type="chain" id="PRO_5006519970" evidence="2">
    <location>
        <begin position="21"/>
        <end position="492"/>
    </location>
</feature>
<keyword evidence="4" id="KW-1185">Reference proteome</keyword>
<reference evidence="3 4" key="1">
    <citation type="submission" date="2015-08" db="EMBL/GenBank/DDBJ databases">
        <title>Investigation of the bacterial diversity of lava forest soil.</title>
        <authorList>
            <person name="Lee J.S."/>
        </authorList>
    </citation>
    <scope>NUCLEOTIDE SEQUENCE [LARGE SCALE GENOMIC DNA]</scope>
    <source>
        <strain evidence="3 4">GJW-30</strain>
    </source>
</reference>
<keyword evidence="2" id="KW-0564">Palmitate</keyword>
<gene>
    <name evidence="3" type="primary">ttgC</name>
    <name evidence="3" type="ORF">GJW-30_1_02598</name>
</gene>
<dbReference type="GO" id="GO:0015562">
    <property type="term" value="F:efflux transmembrane transporter activity"/>
    <property type="evidence" value="ECO:0007669"/>
    <property type="project" value="InterPro"/>
</dbReference>
<keyword evidence="2" id="KW-0449">Lipoprotein</keyword>
<dbReference type="PROSITE" id="PS51257">
    <property type="entry name" value="PROKAR_LIPOPROTEIN"/>
    <property type="match status" value="1"/>
</dbReference>
<organism evidence="3 4">
    <name type="scientific">Variibacter gotjawalensis</name>
    <dbReference type="NCBI Taxonomy" id="1333996"/>
    <lineage>
        <taxon>Bacteria</taxon>
        <taxon>Pseudomonadati</taxon>
        <taxon>Pseudomonadota</taxon>
        <taxon>Alphaproteobacteria</taxon>
        <taxon>Hyphomicrobiales</taxon>
        <taxon>Nitrobacteraceae</taxon>
        <taxon>Variibacter</taxon>
    </lineage>
</organism>
<evidence type="ECO:0000256" key="2">
    <source>
        <dbReference type="RuleBase" id="RU362097"/>
    </source>
</evidence>
<dbReference type="InterPro" id="IPR003423">
    <property type="entry name" value="OMP_efflux"/>
</dbReference>
<keyword evidence="2" id="KW-1134">Transmembrane beta strand</keyword>
<evidence type="ECO:0000313" key="3">
    <source>
        <dbReference type="EMBL" id="BAT60063.1"/>
    </source>
</evidence>
<dbReference type="SUPFAM" id="SSF56954">
    <property type="entry name" value="Outer membrane efflux proteins (OEP)"/>
    <property type="match status" value="1"/>
</dbReference>
<evidence type="ECO:0000313" key="4">
    <source>
        <dbReference type="Proteomes" id="UP000236884"/>
    </source>
</evidence>
<keyword evidence="2" id="KW-0472">Membrane</keyword>
<comment type="similarity">
    <text evidence="1 2">Belongs to the outer membrane factor (OMF) (TC 1.B.17) family.</text>
</comment>
<dbReference type="NCBIfam" id="TIGR01845">
    <property type="entry name" value="outer_NodT"/>
    <property type="match status" value="1"/>
</dbReference>
<dbReference type="KEGG" id="vgo:GJW-30_1_02598"/>
<dbReference type="InterPro" id="IPR010131">
    <property type="entry name" value="MdtP/NodT-like"/>
</dbReference>
<dbReference type="Pfam" id="PF02321">
    <property type="entry name" value="OEP"/>
    <property type="match status" value="2"/>
</dbReference>
<dbReference type="PANTHER" id="PTHR30203:SF33">
    <property type="entry name" value="BLR4455 PROTEIN"/>
    <property type="match status" value="1"/>
</dbReference>
<keyword evidence="2" id="KW-0812">Transmembrane</keyword>
<dbReference type="GO" id="GO:0005886">
    <property type="term" value="C:plasma membrane"/>
    <property type="evidence" value="ECO:0007669"/>
    <property type="project" value="UniProtKB-SubCell"/>
</dbReference>
<feature type="signal peptide" evidence="2">
    <location>
        <begin position="1"/>
        <end position="20"/>
    </location>
</feature>
<name>A0A0S3PVT7_9BRAD</name>
<dbReference type="Gene3D" id="1.20.1600.10">
    <property type="entry name" value="Outer membrane efflux proteins (OEP)"/>
    <property type="match status" value="1"/>
</dbReference>
<dbReference type="EMBL" id="AP014946">
    <property type="protein sequence ID" value="BAT60063.1"/>
    <property type="molecule type" value="Genomic_DNA"/>
</dbReference>
<accession>A0A0S3PVT7</accession>